<proteinExistence type="predicted"/>
<comment type="caution">
    <text evidence="1">The sequence shown here is derived from an EMBL/GenBank/DDBJ whole genome shotgun (WGS) entry which is preliminary data.</text>
</comment>
<dbReference type="EMBL" id="JAVFWL010000006">
    <property type="protein sequence ID" value="KAK6766021.1"/>
    <property type="molecule type" value="Genomic_DNA"/>
</dbReference>
<organism evidence="1 2">
    <name type="scientific">Necator americanus</name>
    <name type="common">Human hookworm</name>
    <dbReference type="NCBI Taxonomy" id="51031"/>
    <lineage>
        <taxon>Eukaryota</taxon>
        <taxon>Metazoa</taxon>
        <taxon>Ecdysozoa</taxon>
        <taxon>Nematoda</taxon>
        <taxon>Chromadorea</taxon>
        <taxon>Rhabditida</taxon>
        <taxon>Rhabditina</taxon>
        <taxon>Rhabditomorpha</taxon>
        <taxon>Strongyloidea</taxon>
        <taxon>Ancylostomatidae</taxon>
        <taxon>Bunostominae</taxon>
        <taxon>Necator</taxon>
    </lineage>
</organism>
<keyword evidence="2" id="KW-1185">Reference proteome</keyword>
<reference evidence="1 2" key="1">
    <citation type="submission" date="2023-08" db="EMBL/GenBank/DDBJ databases">
        <title>A Necator americanus chromosomal reference genome.</title>
        <authorList>
            <person name="Ilik V."/>
            <person name="Petrzelkova K.J."/>
            <person name="Pardy F."/>
            <person name="Fuh T."/>
            <person name="Niatou-Singa F.S."/>
            <person name="Gouil Q."/>
            <person name="Baker L."/>
            <person name="Ritchie M.E."/>
            <person name="Jex A.R."/>
            <person name="Gazzola D."/>
            <person name="Li H."/>
            <person name="Toshio Fujiwara R."/>
            <person name="Zhan B."/>
            <person name="Aroian R.V."/>
            <person name="Pafco B."/>
            <person name="Schwarz E.M."/>
        </authorList>
    </citation>
    <scope>NUCLEOTIDE SEQUENCE [LARGE SCALE GENOMIC DNA]</scope>
    <source>
        <strain evidence="1 2">Aroian</strain>
        <tissue evidence="1">Whole animal</tissue>
    </source>
</reference>
<name>A0ABR1EVZ6_NECAM</name>
<dbReference type="Proteomes" id="UP001303046">
    <property type="component" value="Unassembled WGS sequence"/>
</dbReference>
<evidence type="ECO:0000313" key="2">
    <source>
        <dbReference type="Proteomes" id="UP001303046"/>
    </source>
</evidence>
<protein>
    <recommendedName>
        <fullName evidence="3">Reverse transcriptase domain-containing protein</fullName>
    </recommendedName>
</protein>
<sequence>MFIVLSSNCSKTKAVAGPFLFSFVIDDIMQRTFDHCPALPPPGSCAKLQRGVNLASKLPAAYGLRVRPDKCKQIDAENQLHGKELLKRLFGYWPKIWHKEDLHAEIDVMIHVKACSEDSRSVTFERAKWQVPEVLDGGGERGPEDVWRRRALQLSSKFSQGMGW</sequence>
<evidence type="ECO:0000313" key="1">
    <source>
        <dbReference type="EMBL" id="KAK6766021.1"/>
    </source>
</evidence>
<gene>
    <name evidence="1" type="primary">Necator_chrX.g25913</name>
    <name evidence="1" type="ORF">RB195_025747</name>
</gene>
<accession>A0ABR1EVZ6</accession>
<evidence type="ECO:0008006" key="3">
    <source>
        <dbReference type="Google" id="ProtNLM"/>
    </source>
</evidence>